<dbReference type="InterPro" id="IPR023203">
    <property type="entry name" value="TTHA0068_sf"/>
</dbReference>
<keyword evidence="2" id="KW-1185">Reference proteome</keyword>
<gene>
    <name evidence="1" type="primary">ypuF</name>
    <name evidence="1" type="ORF">GCM10011389_04120</name>
</gene>
<dbReference type="Proteomes" id="UP000642571">
    <property type="component" value="Unassembled WGS sequence"/>
</dbReference>
<dbReference type="PANTHER" id="PTHR34796:SF1">
    <property type="entry name" value="EXPRESSED PROTEIN"/>
    <property type="match status" value="1"/>
</dbReference>
<dbReference type="SUPFAM" id="SSF140663">
    <property type="entry name" value="TTHA0068-like"/>
    <property type="match status" value="1"/>
</dbReference>
<dbReference type="Pfam" id="PF03745">
    <property type="entry name" value="DUF309"/>
    <property type="match status" value="1"/>
</dbReference>
<dbReference type="PANTHER" id="PTHR34796">
    <property type="entry name" value="EXPRESSED PROTEIN"/>
    <property type="match status" value="1"/>
</dbReference>
<accession>A0ABQ1PNJ5</accession>
<evidence type="ECO:0008006" key="3">
    <source>
        <dbReference type="Google" id="ProtNLM"/>
    </source>
</evidence>
<dbReference type="InterPro" id="IPR005500">
    <property type="entry name" value="DUF309"/>
</dbReference>
<dbReference type="RefSeq" id="WP_188650399.1">
    <property type="nucleotide sequence ID" value="NZ_BMIN01000001.1"/>
</dbReference>
<sequence length="173" mass="20372">MFDQAYIDYLAHFHGTRDYFECHELLEERWKEDTPLDKNAVWVGLIQLAVSLYHHRRNNFIGAKRTIEKAETILTSHYNILGQYGLDAKALLSKIDLIRERIDQHKPYKSIELPILSPELKEAASLRCKEWGISYNTPSNLDDVSIVHRHSMRDRSDVIQERKDALVERQKNR</sequence>
<proteinExistence type="predicted"/>
<evidence type="ECO:0000313" key="1">
    <source>
        <dbReference type="EMBL" id="GGD00018.1"/>
    </source>
</evidence>
<evidence type="ECO:0000313" key="2">
    <source>
        <dbReference type="Proteomes" id="UP000642571"/>
    </source>
</evidence>
<dbReference type="Gene3D" id="1.10.3450.10">
    <property type="entry name" value="TTHA0068-like"/>
    <property type="match status" value="1"/>
</dbReference>
<reference evidence="2" key="1">
    <citation type="journal article" date="2019" name="Int. J. Syst. Evol. Microbiol.">
        <title>The Global Catalogue of Microorganisms (GCM) 10K type strain sequencing project: providing services to taxonomists for standard genome sequencing and annotation.</title>
        <authorList>
            <consortium name="The Broad Institute Genomics Platform"/>
            <consortium name="The Broad Institute Genome Sequencing Center for Infectious Disease"/>
            <person name="Wu L."/>
            <person name="Ma J."/>
        </authorList>
    </citation>
    <scope>NUCLEOTIDE SEQUENCE [LARGE SCALE GENOMIC DNA]</scope>
    <source>
        <strain evidence="2">CGMCC 1.15353</strain>
    </source>
</reference>
<name>A0ABQ1PNJ5_9BACI</name>
<protein>
    <recommendedName>
        <fullName evidence="3">DUF309 domain-containing protein</fullName>
    </recommendedName>
</protein>
<comment type="caution">
    <text evidence="1">The sequence shown here is derived from an EMBL/GenBank/DDBJ whole genome shotgun (WGS) entry which is preliminary data.</text>
</comment>
<dbReference type="EMBL" id="BMIN01000001">
    <property type="protein sequence ID" value="GGD00018.1"/>
    <property type="molecule type" value="Genomic_DNA"/>
</dbReference>
<organism evidence="1 2">
    <name type="scientific">Pontibacillus salipaludis</name>
    <dbReference type="NCBI Taxonomy" id="1697394"/>
    <lineage>
        <taxon>Bacteria</taxon>
        <taxon>Bacillati</taxon>
        <taxon>Bacillota</taxon>
        <taxon>Bacilli</taxon>
        <taxon>Bacillales</taxon>
        <taxon>Bacillaceae</taxon>
        <taxon>Pontibacillus</taxon>
    </lineage>
</organism>